<dbReference type="EMBL" id="FOKA01000013">
    <property type="protein sequence ID" value="SFB29432.1"/>
    <property type="molecule type" value="Genomic_DNA"/>
</dbReference>
<gene>
    <name evidence="2" type="ORF">SAMN05421867_1135</name>
</gene>
<dbReference type="PANTHER" id="PTHR43546">
    <property type="entry name" value="UPF0173 METAL-DEPENDENT HYDROLASE MJ1163-RELATED"/>
    <property type="match status" value="1"/>
</dbReference>
<feature type="domain" description="Metallo-beta-lactamase" evidence="1">
    <location>
        <begin position="12"/>
        <end position="189"/>
    </location>
</feature>
<dbReference type="InterPro" id="IPR050114">
    <property type="entry name" value="UPF0173_UPF0282_UlaG_hydrolase"/>
</dbReference>
<evidence type="ECO:0000313" key="3">
    <source>
        <dbReference type="Proteomes" id="UP000199012"/>
    </source>
</evidence>
<evidence type="ECO:0000259" key="1">
    <source>
        <dbReference type="SMART" id="SM00849"/>
    </source>
</evidence>
<name>A0A1I0ZVS9_9CELL</name>
<accession>A0A1I0ZVS9</accession>
<dbReference type="InterPro" id="IPR036866">
    <property type="entry name" value="RibonucZ/Hydroxyglut_hydro"/>
</dbReference>
<dbReference type="OrthoDB" id="3190691at2"/>
<protein>
    <submittedName>
        <fullName evidence="2">L-ascorbate metabolism protein UlaG, beta-lactamase superfamily</fullName>
    </submittedName>
</protein>
<dbReference type="SMART" id="SM00849">
    <property type="entry name" value="Lactamase_B"/>
    <property type="match status" value="1"/>
</dbReference>
<dbReference type="Proteomes" id="UP000199012">
    <property type="component" value="Unassembled WGS sequence"/>
</dbReference>
<sequence length="225" mass="23139">MLTPMSTLTHWGHSCVRFELPGGAVVVDPGAFSDLDRSLPGAVAVLVTHEHQDHVVPADLVAHLAGLGSSTEVHAPQAVVDALVEAGLPAERAHAVSPGDRLDLAGGTFTVVGGDHAVIHPDIPGIANVGFLLEVEGRTVLHPGDAFVAAPEGVTVDTLLVPVGAPWLKLADTIDWVRSVAPRRVVPIHEAVLSGAGRQLASTLLTNLGGAGEPVVLEMGESTDL</sequence>
<organism evidence="2 3">
    <name type="scientific">Cellulomonas marina</name>
    <dbReference type="NCBI Taxonomy" id="988821"/>
    <lineage>
        <taxon>Bacteria</taxon>
        <taxon>Bacillati</taxon>
        <taxon>Actinomycetota</taxon>
        <taxon>Actinomycetes</taxon>
        <taxon>Micrococcales</taxon>
        <taxon>Cellulomonadaceae</taxon>
        <taxon>Cellulomonas</taxon>
    </lineage>
</organism>
<dbReference type="AlphaFoldDB" id="A0A1I0ZVS9"/>
<dbReference type="InterPro" id="IPR001279">
    <property type="entry name" value="Metallo-B-lactamas"/>
</dbReference>
<keyword evidence="3" id="KW-1185">Reference proteome</keyword>
<reference evidence="2 3" key="1">
    <citation type="submission" date="2016-10" db="EMBL/GenBank/DDBJ databases">
        <authorList>
            <person name="de Groot N.N."/>
        </authorList>
    </citation>
    <scope>NUCLEOTIDE SEQUENCE [LARGE SCALE GENOMIC DNA]</scope>
    <source>
        <strain evidence="2 3">CGMCC 4.6945</strain>
    </source>
</reference>
<dbReference type="Gene3D" id="3.60.15.10">
    <property type="entry name" value="Ribonuclease Z/Hydroxyacylglutathione hydrolase-like"/>
    <property type="match status" value="1"/>
</dbReference>
<dbReference type="Pfam" id="PF13483">
    <property type="entry name" value="Lactamase_B_3"/>
    <property type="match status" value="1"/>
</dbReference>
<evidence type="ECO:0000313" key="2">
    <source>
        <dbReference type="EMBL" id="SFB29432.1"/>
    </source>
</evidence>
<dbReference type="STRING" id="988821.SAMN05421867_1135"/>
<dbReference type="PANTHER" id="PTHR43546:SF3">
    <property type="entry name" value="UPF0173 METAL-DEPENDENT HYDROLASE MJ1163"/>
    <property type="match status" value="1"/>
</dbReference>
<dbReference type="SUPFAM" id="SSF56281">
    <property type="entry name" value="Metallo-hydrolase/oxidoreductase"/>
    <property type="match status" value="1"/>
</dbReference>
<proteinExistence type="predicted"/>